<dbReference type="SMART" id="SM01058">
    <property type="entry name" value="CarD_TRCF"/>
    <property type="match status" value="1"/>
</dbReference>
<gene>
    <name evidence="2" type="ORF">IFE08_07400</name>
</gene>
<proteinExistence type="predicted"/>
<dbReference type="Pfam" id="PF21095">
    <property type="entry name" value="CarD_C"/>
    <property type="match status" value="1"/>
</dbReference>
<evidence type="ECO:0000313" key="2">
    <source>
        <dbReference type="EMBL" id="QOW59705.1"/>
    </source>
</evidence>
<accession>A0A7S7AV24</accession>
<dbReference type="EMBL" id="CP061839">
    <property type="protein sequence ID" value="QOW59705.1"/>
    <property type="molecule type" value="Genomic_DNA"/>
</dbReference>
<dbReference type="GeneID" id="301090400"/>
<dbReference type="InterPro" id="IPR042215">
    <property type="entry name" value="CarD-like_C"/>
</dbReference>
<dbReference type="Proteomes" id="UP000593915">
    <property type="component" value="Chromosome"/>
</dbReference>
<dbReference type="InterPro" id="IPR048792">
    <property type="entry name" value="CarD_C"/>
</dbReference>
<reference evidence="2 3" key="1">
    <citation type="submission" date="2020-09" db="EMBL/GenBank/DDBJ databases">
        <title>Characterization of Treponema spp. from bovine digital dermatitis in Korea.</title>
        <authorList>
            <person name="Espiritu H.M."/>
            <person name="Cho Y.I."/>
            <person name="Mamuad L."/>
        </authorList>
    </citation>
    <scope>NUCLEOTIDE SEQUENCE [LARGE SCALE GENOMIC DNA]</scope>
    <source>
        <strain evidence="2 3">KS1</strain>
    </source>
</reference>
<feature type="domain" description="CarD-like/TRCF RNAP-interacting" evidence="1">
    <location>
        <begin position="6"/>
        <end position="116"/>
    </location>
</feature>
<dbReference type="InterPro" id="IPR036101">
    <property type="entry name" value="CarD-like/TRCF_RID_sf"/>
</dbReference>
<dbReference type="GO" id="GO:0009303">
    <property type="term" value="P:rRNA transcription"/>
    <property type="evidence" value="ECO:0007669"/>
    <property type="project" value="TreeGrafter"/>
</dbReference>
<dbReference type="PANTHER" id="PTHR38447">
    <property type="entry name" value="TRANSCRIPTION FACTOR YDEB-RELATED"/>
    <property type="match status" value="1"/>
</dbReference>
<dbReference type="Pfam" id="PF02559">
    <property type="entry name" value="CarD_TRCF_RID"/>
    <property type="match status" value="1"/>
</dbReference>
<dbReference type="SUPFAM" id="SSF141259">
    <property type="entry name" value="CarD-like"/>
    <property type="match status" value="1"/>
</dbReference>
<name>A0A7S7AV24_9SPIR</name>
<evidence type="ECO:0000313" key="3">
    <source>
        <dbReference type="Proteomes" id="UP000593915"/>
    </source>
</evidence>
<dbReference type="Gene3D" id="2.40.10.170">
    <property type="match status" value="1"/>
</dbReference>
<sequence length="217" mass="24432">MSKKSGFSVKEIVVYPGQGVGSVTEITKREIGGEVIDYYVIYLSESDMTVLVPVTGTERLGIRRIVTKAEAEGALKFLSEVFEPIPIDWKARYQMNMDLFKSGEILNTASVVRSLYQRSKTKELPIQERKLYDSAYRIFQDEIAAAMKLSKSEAESLIHSHLEPLGGSPVPVKKSAIVFDDDLDEADDDLAEEEIIEDDTDDLDEEDMDDSDMYEDE</sequence>
<evidence type="ECO:0000259" key="1">
    <source>
        <dbReference type="SMART" id="SM01058"/>
    </source>
</evidence>
<protein>
    <submittedName>
        <fullName evidence="2">CarD family transcriptional regulator</fullName>
    </submittedName>
</protein>
<dbReference type="RefSeq" id="WP_020965681.1">
    <property type="nucleotide sequence ID" value="NZ_CP045670.1"/>
</dbReference>
<organism evidence="2 3">
    <name type="scientific">Treponema pedis</name>
    <dbReference type="NCBI Taxonomy" id="409322"/>
    <lineage>
        <taxon>Bacteria</taxon>
        <taxon>Pseudomonadati</taxon>
        <taxon>Spirochaetota</taxon>
        <taxon>Spirochaetia</taxon>
        <taxon>Spirochaetales</taxon>
        <taxon>Treponemataceae</taxon>
        <taxon>Treponema</taxon>
    </lineage>
</organism>
<dbReference type="InterPro" id="IPR052531">
    <property type="entry name" value="CarD-like_regulator"/>
</dbReference>
<dbReference type="InterPro" id="IPR003711">
    <property type="entry name" value="CarD-like/TRCF_RID"/>
</dbReference>
<dbReference type="AlphaFoldDB" id="A0A7S7AV24"/>
<dbReference type="PANTHER" id="PTHR38447:SF1">
    <property type="entry name" value="RNA POLYMERASE-BINDING TRANSCRIPTION FACTOR CARD"/>
    <property type="match status" value="1"/>
</dbReference>
<dbReference type="Gene3D" id="1.20.58.1290">
    <property type="entry name" value="CarD-like, C-terminal domain"/>
    <property type="match status" value="1"/>
</dbReference>